<dbReference type="GO" id="GO:0046872">
    <property type="term" value="F:metal ion binding"/>
    <property type="evidence" value="ECO:0007669"/>
    <property type="project" value="InterPro"/>
</dbReference>
<organism evidence="2 3">
    <name type="scientific">Halanaerobium praevalens (strain ATCC 33744 / DSM 2228 / GSL)</name>
    <dbReference type="NCBI Taxonomy" id="572479"/>
    <lineage>
        <taxon>Bacteria</taxon>
        <taxon>Bacillati</taxon>
        <taxon>Bacillota</taxon>
        <taxon>Clostridia</taxon>
        <taxon>Halanaerobiales</taxon>
        <taxon>Halanaerobiaceae</taxon>
        <taxon>Halanaerobium</taxon>
    </lineage>
</organism>
<dbReference type="Pfam" id="PF02915">
    <property type="entry name" value="Rubrerythrin"/>
    <property type="match status" value="1"/>
</dbReference>
<dbReference type="InterPro" id="IPR003251">
    <property type="entry name" value="Rr_diiron-bd_dom"/>
</dbReference>
<feature type="domain" description="Rubrerythrin diiron-binding" evidence="1">
    <location>
        <begin position="10"/>
        <end position="54"/>
    </location>
</feature>
<name>E3DNU7_HALPG</name>
<dbReference type="AlphaFoldDB" id="E3DNU7"/>
<dbReference type="OrthoDB" id="1739983at2"/>
<reference evidence="2 3" key="2">
    <citation type="journal article" date="2011" name="Stand. Genomic Sci.">
        <title>Complete genome sequence of the extremely halophilic Halanaerobium praevalens type strain (GSL).</title>
        <authorList>
            <person name="Ivanova N."/>
            <person name="Sikorski J."/>
            <person name="Chertkov O."/>
            <person name="Nolan M."/>
            <person name="Lucas S."/>
            <person name="Hammon N."/>
            <person name="Deshpande S."/>
            <person name="Cheng J.F."/>
            <person name="Tapia R."/>
            <person name="Han C."/>
            <person name="Goodwin L."/>
            <person name="Pitluck S."/>
            <person name="Huntemann M."/>
            <person name="Liolios K."/>
            <person name="Pagani I."/>
            <person name="Mavromatis K."/>
            <person name="Ovchinikova G."/>
            <person name="Pati A."/>
            <person name="Chen A."/>
            <person name="Palaniappan K."/>
            <person name="Land M."/>
            <person name="Hauser L."/>
            <person name="Brambilla E.M."/>
            <person name="Kannan K.P."/>
            <person name="Rohde M."/>
            <person name="Tindall B.J."/>
            <person name="Goker M."/>
            <person name="Detter J.C."/>
            <person name="Woyke T."/>
            <person name="Bristow J."/>
            <person name="Eisen J.A."/>
            <person name="Markowitz V."/>
            <person name="Hugenholtz P."/>
            <person name="Kyrpides N.C."/>
            <person name="Klenk H.P."/>
            <person name="Lapidus A."/>
        </authorList>
    </citation>
    <scope>NUCLEOTIDE SEQUENCE [LARGE SCALE GENOMIC DNA]</scope>
    <source>
        <strain evidence="3">ATCC 33744 / DSM 2228 / GSL</strain>
    </source>
</reference>
<evidence type="ECO:0000313" key="3">
    <source>
        <dbReference type="Proteomes" id="UP000006866"/>
    </source>
</evidence>
<evidence type="ECO:0000313" key="2">
    <source>
        <dbReference type="EMBL" id="ADO76571.1"/>
    </source>
</evidence>
<dbReference type="PATRIC" id="fig|572479.3.peg.423"/>
<reference evidence="3" key="1">
    <citation type="submission" date="2010-10" db="EMBL/GenBank/DDBJ databases">
        <title>The complete genome of Halanaerobium praevalens DSM 2228.</title>
        <authorList>
            <consortium name="US DOE Joint Genome Institute (JGI-PGF)"/>
            <person name="Lucas S."/>
            <person name="Copeland A."/>
            <person name="Lapidus A."/>
            <person name="Glavina del Rio T."/>
            <person name="Dalin E."/>
            <person name="Tice H."/>
            <person name="Bruce D."/>
            <person name="Goodwin L."/>
            <person name="Pitluck S."/>
            <person name="Kyrpides N."/>
            <person name="Mavromatis K."/>
            <person name="Ivanova N."/>
            <person name="Ovchinnikova G."/>
            <person name="Chertkov O."/>
            <person name="Detter J.C."/>
            <person name="Han C."/>
            <person name="Larimer F."/>
            <person name="Land M."/>
            <person name="Hauser L."/>
            <person name="Markowitz V."/>
            <person name="Cheng J.-F."/>
            <person name="Hugenholtz P."/>
            <person name="Woyke T."/>
            <person name="Wu D."/>
            <person name="Tindall B."/>
            <person name="Pomrenke H.G."/>
            <person name="Brambilla E."/>
            <person name="Klenk H.-P."/>
            <person name="Eisen J.A."/>
        </authorList>
    </citation>
    <scope>NUCLEOTIDE SEQUENCE [LARGE SCALE GENOMIC DNA]</scope>
    <source>
        <strain evidence="3">ATCC 33744 / DSM 2228 / GSL</strain>
    </source>
</reference>
<dbReference type="InterPro" id="IPR009078">
    <property type="entry name" value="Ferritin-like_SF"/>
</dbReference>
<gene>
    <name evidence="2" type="ordered locus">Hprae_0417</name>
</gene>
<dbReference type="Gene3D" id="1.20.1260.10">
    <property type="match status" value="1"/>
</dbReference>
<dbReference type="EMBL" id="CP002175">
    <property type="protein sequence ID" value="ADO76571.1"/>
    <property type="molecule type" value="Genomic_DNA"/>
</dbReference>
<dbReference type="RefSeq" id="WP_014552604.1">
    <property type="nucleotide sequence ID" value="NC_017455.1"/>
</dbReference>
<dbReference type="SUPFAM" id="SSF47240">
    <property type="entry name" value="Ferritin-like"/>
    <property type="match status" value="1"/>
</dbReference>
<dbReference type="STRING" id="572479.Hprae_0417"/>
<proteinExistence type="predicted"/>
<accession>E3DNU7</accession>
<dbReference type="InterPro" id="IPR012347">
    <property type="entry name" value="Ferritin-like"/>
</dbReference>
<dbReference type="KEGG" id="hpk:Hprae_0417"/>
<dbReference type="GO" id="GO:0016491">
    <property type="term" value="F:oxidoreductase activity"/>
    <property type="evidence" value="ECO:0007669"/>
    <property type="project" value="InterPro"/>
</dbReference>
<protein>
    <submittedName>
        <fullName evidence="2">Rubrerythrin</fullName>
    </submittedName>
</protein>
<evidence type="ECO:0000259" key="1">
    <source>
        <dbReference type="Pfam" id="PF02915"/>
    </source>
</evidence>
<keyword evidence="3" id="KW-1185">Reference proteome</keyword>
<dbReference type="HOGENOM" id="CLU_203759_0_0_9"/>
<sequence>MDPVLAGILEAIDEEIAAQKKYQKLKSQTDDEMAQALFDQLIKDEKGHERLLRSRYEALKDHFEEKNNA</sequence>
<dbReference type="Proteomes" id="UP000006866">
    <property type="component" value="Chromosome"/>
</dbReference>